<dbReference type="EMBL" id="JAPWTK010000051">
    <property type="protein sequence ID" value="KAJ8954054.1"/>
    <property type="molecule type" value="Genomic_DNA"/>
</dbReference>
<accession>A0AAV8YR67</accession>
<protein>
    <submittedName>
        <fullName evidence="1">Uncharacterized protein</fullName>
    </submittedName>
</protein>
<keyword evidence="2" id="KW-1185">Reference proteome</keyword>
<reference evidence="1" key="1">
    <citation type="journal article" date="2023" name="Insect Mol. Biol.">
        <title>Genome sequencing provides insights into the evolution of gene families encoding plant cell wall-degrading enzymes in longhorned beetles.</title>
        <authorList>
            <person name="Shin N.R."/>
            <person name="Okamura Y."/>
            <person name="Kirsch R."/>
            <person name="Pauchet Y."/>
        </authorList>
    </citation>
    <scope>NUCLEOTIDE SEQUENCE</scope>
    <source>
        <strain evidence="1">AMC_N1</strain>
    </source>
</reference>
<evidence type="ECO:0000313" key="1">
    <source>
        <dbReference type="EMBL" id="KAJ8954054.1"/>
    </source>
</evidence>
<name>A0AAV8YR67_9CUCU</name>
<evidence type="ECO:0000313" key="2">
    <source>
        <dbReference type="Proteomes" id="UP001162162"/>
    </source>
</evidence>
<gene>
    <name evidence="1" type="ORF">NQ318_004359</name>
</gene>
<comment type="caution">
    <text evidence="1">The sequence shown here is derived from an EMBL/GenBank/DDBJ whole genome shotgun (WGS) entry which is preliminary data.</text>
</comment>
<dbReference type="AlphaFoldDB" id="A0AAV8YR67"/>
<dbReference type="Proteomes" id="UP001162162">
    <property type="component" value="Unassembled WGS sequence"/>
</dbReference>
<sequence>MAQDSDIFLDIIRCMIEKKQYKEACQYATLLNMQEKFSIEDFLLPLVLQDKLFGVDEFLKVSPRHQTELVTYLDAVLGKSSIRDTIMDYVSVHGIPEVKFDKMHPKPWKKLIVRLVKMFKLPPDLTPNLNKRRNEGSVELPVAQKVYRK</sequence>
<organism evidence="1 2">
    <name type="scientific">Aromia moschata</name>
    <dbReference type="NCBI Taxonomy" id="1265417"/>
    <lineage>
        <taxon>Eukaryota</taxon>
        <taxon>Metazoa</taxon>
        <taxon>Ecdysozoa</taxon>
        <taxon>Arthropoda</taxon>
        <taxon>Hexapoda</taxon>
        <taxon>Insecta</taxon>
        <taxon>Pterygota</taxon>
        <taxon>Neoptera</taxon>
        <taxon>Endopterygota</taxon>
        <taxon>Coleoptera</taxon>
        <taxon>Polyphaga</taxon>
        <taxon>Cucujiformia</taxon>
        <taxon>Chrysomeloidea</taxon>
        <taxon>Cerambycidae</taxon>
        <taxon>Cerambycinae</taxon>
        <taxon>Callichromatini</taxon>
        <taxon>Aromia</taxon>
    </lineage>
</organism>
<proteinExistence type="predicted"/>